<sequence length="239" mass="27878">MIEILPDAIFLSDSHENIDKRAFLRLLKAFKSQKEPLPRQIFLLGDMFDFLTFTTYSKQFFSEYITLLNELGKDCEIFYFEGNHDFNLAGILPNVRVFALNAQPALFSFKGLKVAIAHGDIFLSFKEMLALKILRIKPLLWALNYIDTALNFKISKKILKFQNQKKLDYKISNFTNKMIPRLRKYNADVVIEGHYHQGISAQIEKIFYINLPCFACEQSFFMLECADFKLKVTKRSLNV</sequence>
<gene>
    <name evidence="7" type="primary">lpxH</name>
    <name evidence="7" type="ORF">CINF_1635</name>
</gene>
<feature type="domain" description="Calcineurin-like phosphoesterase" evidence="6">
    <location>
        <begin position="9"/>
        <end position="197"/>
    </location>
</feature>
<dbReference type="Pfam" id="PF00149">
    <property type="entry name" value="Metallophos"/>
    <property type="match status" value="1"/>
</dbReference>
<accession>A0A7H9CLM4</accession>
<dbReference type="CDD" id="cd07398">
    <property type="entry name" value="MPP_YbbF-LpxH"/>
    <property type="match status" value="1"/>
</dbReference>
<evidence type="ECO:0000256" key="4">
    <source>
        <dbReference type="ARBA" id="ARBA00023136"/>
    </source>
</evidence>
<keyword evidence="2" id="KW-0997">Cell inner membrane</keyword>
<evidence type="ECO:0000256" key="5">
    <source>
        <dbReference type="ARBA" id="ARBA00023211"/>
    </source>
</evidence>
<dbReference type="InterPro" id="IPR043461">
    <property type="entry name" value="LpxH-like"/>
</dbReference>
<keyword evidence="1" id="KW-1003">Cell membrane</keyword>
<dbReference type="InterPro" id="IPR004843">
    <property type="entry name" value="Calcineurin-like_PHP"/>
</dbReference>
<dbReference type="GO" id="GO:0009245">
    <property type="term" value="P:lipid A biosynthetic process"/>
    <property type="evidence" value="ECO:0007669"/>
    <property type="project" value="TreeGrafter"/>
</dbReference>
<dbReference type="PANTHER" id="PTHR34990">
    <property type="entry name" value="UDP-2,3-DIACYLGLUCOSAMINE HYDROLASE-RELATED"/>
    <property type="match status" value="1"/>
</dbReference>
<proteinExistence type="predicted"/>
<keyword evidence="7" id="KW-0378">Hydrolase</keyword>
<evidence type="ECO:0000313" key="7">
    <source>
        <dbReference type="EMBL" id="QLI06108.1"/>
    </source>
</evidence>
<dbReference type="GO" id="GO:0016020">
    <property type="term" value="C:membrane"/>
    <property type="evidence" value="ECO:0007669"/>
    <property type="project" value="GOC"/>
</dbReference>
<evidence type="ECO:0000256" key="3">
    <source>
        <dbReference type="ARBA" id="ARBA00022723"/>
    </source>
</evidence>
<dbReference type="InterPro" id="IPR029052">
    <property type="entry name" value="Metallo-depent_PP-like"/>
</dbReference>
<dbReference type="GO" id="GO:0046872">
    <property type="term" value="F:metal ion binding"/>
    <property type="evidence" value="ECO:0007669"/>
    <property type="project" value="UniProtKB-KW"/>
</dbReference>
<dbReference type="GO" id="GO:0008758">
    <property type="term" value="F:UDP-2,3-diacylglucosamine hydrolase activity"/>
    <property type="evidence" value="ECO:0007669"/>
    <property type="project" value="TreeGrafter"/>
</dbReference>
<dbReference type="Proteomes" id="UP000509414">
    <property type="component" value="Chromosome"/>
</dbReference>
<protein>
    <submittedName>
        <fullName evidence="7">UDP-2,3-diacylglucosamine hydrolase</fullName>
        <ecNumber evidence="7">3.6.1.54</ecNumber>
    </submittedName>
</protein>
<keyword evidence="8" id="KW-1185">Reference proteome</keyword>
<dbReference type="KEGG" id="cinf:CINF_1635"/>
<dbReference type="RefSeq" id="WP_179975190.1">
    <property type="nucleotide sequence ID" value="NZ_CP049075.1"/>
</dbReference>
<dbReference type="SUPFAM" id="SSF56300">
    <property type="entry name" value="Metallo-dependent phosphatases"/>
    <property type="match status" value="1"/>
</dbReference>
<dbReference type="EMBL" id="CP049075">
    <property type="protein sequence ID" value="QLI06108.1"/>
    <property type="molecule type" value="Genomic_DNA"/>
</dbReference>
<name>A0A7H9CLM4_9BACT</name>
<dbReference type="PANTHER" id="PTHR34990:SF2">
    <property type="entry name" value="BLL8164 PROTEIN"/>
    <property type="match status" value="1"/>
</dbReference>
<organism evidence="7 8">
    <name type="scientific">Candidatus Campylobacter infans</name>
    <dbReference type="NCBI Taxonomy" id="2561898"/>
    <lineage>
        <taxon>Bacteria</taxon>
        <taxon>Pseudomonadati</taxon>
        <taxon>Campylobacterota</taxon>
        <taxon>Epsilonproteobacteria</taxon>
        <taxon>Campylobacterales</taxon>
        <taxon>Campylobacteraceae</taxon>
        <taxon>Campylobacter</taxon>
    </lineage>
</organism>
<evidence type="ECO:0000313" key="8">
    <source>
        <dbReference type="Proteomes" id="UP000509414"/>
    </source>
</evidence>
<dbReference type="EC" id="3.6.1.54" evidence="7"/>
<keyword evidence="3" id="KW-0479">Metal-binding</keyword>
<keyword evidence="4" id="KW-0472">Membrane</keyword>
<dbReference type="Gene3D" id="3.60.21.10">
    <property type="match status" value="1"/>
</dbReference>
<evidence type="ECO:0000256" key="1">
    <source>
        <dbReference type="ARBA" id="ARBA00022475"/>
    </source>
</evidence>
<dbReference type="AlphaFoldDB" id="A0A7H9CLM4"/>
<evidence type="ECO:0000256" key="2">
    <source>
        <dbReference type="ARBA" id="ARBA00022519"/>
    </source>
</evidence>
<evidence type="ECO:0000259" key="6">
    <source>
        <dbReference type="Pfam" id="PF00149"/>
    </source>
</evidence>
<reference evidence="7 8" key="1">
    <citation type="submission" date="2020-02" db="EMBL/GenBank/DDBJ databases">
        <title>Complete genome sequence of the novel Campylobacter species Candidatus Campylobacter infans.</title>
        <authorList>
            <person name="Duim B."/>
            <person name="Zomer A."/>
            <person name="van der Graaf L."/>
            <person name="Wagenaar J."/>
        </authorList>
    </citation>
    <scope>NUCLEOTIDE SEQUENCE [LARGE SCALE GENOMIC DNA]</scope>
    <source>
        <strain evidence="7 8">19S00001</strain>
    </source>
</reference>
<keyword evidence="5" id="KW-0464">Manganese</keyword>